<evidence type="ECO:0000256" key="1">
    <source>
        <dbReference type="ARBA" id="ARBA00006586"/>
    </source>
</evidence>
<dbReference type="PANTHER" id="PTHR34218">
    <property type="entry name" value="PEPTIDASE S45 PENICILLIN AMIDASE"/>
    <property type="match status" value="1"/>
</dbReference>
<dbReference type="Pfam" id="PF01804">
    <property type="entry name" value="Penicil_amidase"/>
    <property type="match status" value="1"/>
</dbReference>
<dbReference type="InterPro" id="IPR014395">
    <property type="entry name" value="Pen/GL7ACA/AHL_acylase"/>
</dbReference>
<dbReference type="InterPro" id="IPR002692">
    <property type="entry name" value="S45"/>
</dbReference>
<dbReference type="EC" id="3.5.1.11" evidence="4"/>
<evidence type="ECO:0000313" key="4">
    <source>
        <dbReference type="EMBL" id="NIJ56385.1"/>
    </source>
</evidence>
<dbReference type="GO" id="GO:0008953">
    <property type="term" value="F:penicillin amidase activity"/>
    <property type="evidence" value="ECO:0007669"/>
    <property type="project" value="UniProtKB-EC"/>
</dbReference>
<evidence type="ECO:0000256" key="3">
    <source>
        <dbReference type="ARBA" id="ARBA00023145"/>
    </source>
</evidence>
<dbReference type="Gene3D" id="1.10.1400.10">
    <property type="match status" value="1"/>
</dbReference>
<accession>A0ABX0UX17</accession>
<dbReference type="Proteomes" id="UP001429580">
    <property type="component" value="Unassembled WGS sequence"/>
</dbReference>
<gene>
    <name evidence="4" type="ORF">FHS82_000198</name>
</gene>
<comment type="similarity">
    <text evidence="1">Belongs to the peptidase S45 family.</text>
</comment>
<comment type="caution">
    <text evidence="4">The sequence shown here is derived from an EMBL/GenBank/DDBJ whole genome shotgun (WGS) entry which is preliminary data.</text>
</comment>
<dbReference type="Gene3D" id="1.10.439.10">
    <property type="entry name" value="Penicillin Amidohydrolase, domain 1"/>
    <property type="match status" value="1"/>
</dbReference>
<dbReference type="Gene3D" id="3.60.20.10">
    <property type="entry name" value="Glutamine Phosphoribosylpyrophosphate, subunit 1, domain 1"/>
    <property type="match status" value="1"/>
</dbReference>
<dbReference type="PIRSF" id="PIRSF001227">
    <property type="entry name" value="Pen_acylase"/>
    <property type="match status" value="1"/>
</dbReference>
<keyword evidence="5" id="KW-1185">Reference proteome</keyword>
<dbReference type="Gene3D" id="2.30.120.10">
    <property type="match status" value="1"/>
</dbReference>
<reference evidence="4 5" key="1">
    <citation type="submission" date="2020-03" db="EMBL/GenBank/DDBJ databases">
        <title>Genomic Encyclopedia of Type Strains, Phase IV (KMG-IV): sequencing the most valuable type-strain genomes for metagenomic binning, comparative biology and taxonomic classification.</title>
        <authorList>
            <person name="Goeker M."/>
        </authorList>
    </citation>
    <scope>NUCLEOTIDE SEQUENCE [LARGE SCALE GENOMIC DNA]</scope>
    <source>
        <strain evidence="4 5">DSM 103870</strain>
    </source>
</reference>
<dbReference type="EMBL" id="JAASQI010000001">
    <property type="protein sequence ID" value="NIJ56385.1"/>
    <property type="molecule type" value="Genomic_DNA"/>
</dbReference>
<proteinExistence type="inferred from homology"/>
<keyword evidence="2 4" id="KW-0378">Hydrolase</keyword>
<dbReference type="InterPro" id="IPR043146">
    <property type="entry name" value="Penicillin_amidase_N_B-knob"/>
</dbReference>
<dbReference type="PANTHER" id="PTHR34218:SF4">
    <property type="entry name" value="ACYL-HOMOSERINE LACTONE ACYLASE QUIP"/>
    <property type="match status" value="1"/>
</dbReference>
<protein>
    <submittedName>
        <fullName evidence="4">Penicillin amidase</fullName>
        <ecNumber evidence="4">3.5.1.11</ecNumber>
    </submittedName>
</protein>
<name>A0ABX0UX17_9HYPH</name>
<evidence type="ECO:0000256" key="2">
    <source>
        <dbReference type="ARBA" id="ARBA00022801"/>
    </source>
</evidence>
<evidence type="ECO:0000313" key="5">
    <source>
        <dbReference type="Proteomes" id="UP001429580"/>
    </source>
</evidence>
<dbReference type="InterPro" id="IPR043147">
    <property type="entry name" value="Penicillin_amidase_A-knob"/>
</dbReference>
<keyword evidence="3" id="KW-0865">Zymogen</keyword>
<dbReference type="InterPro" id="IPR029055">
    <property type="entry name" value="Ntn_hydrolases_N"/>
</dbReference>
<dbReference type="RefSeq" id="WP_166947809.1">
    <property type="nucleotide sequence ID" value="NZ_JAASQI010000001.1"/>
</dbReference>
<dbReference type="InterPro" id="IPR023343">
    <property type="entry name" value="Penicillin_amidase_dom1"/>
</dbReference>
<dbReference type="SUPFAM" id="SSF56235">
    <property type="entry name" value="N-terminal nucleophile aminohydrolases (Ntn hydrolases)"/>
    <property type="match status" value="1"/>
</dbReference>
<dbReference type="CDD" id="cd03747">
    <property type="entry name" value="Ntn_PGA_like"/>
    <property type="match status" value="1"/>
</dbReference>
<organism evidence="4 5">
    <name type="scientific">Pseudochelatococcus lubricantis</name>
    <dbReference type="NCBI Taxonomy" id="1538102"/>
    <lineage>
        <taxon>Bacteria</taxon>
        <taxon>Pseudomonadati</taxon>
        <taxon>Pseudomonadota</taxon>
        <taxon>Alphaproteobacteria</taxon>
        <taxon>Hyphomicrobiales</taxon>
        <taxon>Chelatococcaceae</taxon>
        <taxon>Pseudochelatococcus</taxon>
    </lineage>
</organism>
<sequence length="775" mass="83646">MPGNAPAPIVVEGLQEPVEIAVDTWGVAHIRARNRDDLFFAQGWNVARDRLWQIDLWRKRGLGLLAADFGPGYLEQDRAARLFLYRGDMAAEWAAYGSDAQAICASFAAGINAYIAGIEAGAHPLPPEFAQLGNAPSRWAAEDVVRIRSHSLTRNATSEILRARLTARAGAAADELRLRREPPVVPQTAPDLDLASLPLAILDDFNLAVAPVSFSAQRLAATPAEASRWRRVAPTGEIVQAVQSEGSNNWAVSAEKSATGRPILALDPHRIHTLPSIRYVVHLSMPGFDAIGAGEPAVPGISMGHNGTAAFALTIFGADQEDVFVYDTRPDDPLSYRFGDGWERMTECVEDIPVRGSGFERRSLYFTRHGPVIHRDPAARRAYALRTVWTDAGMAPYMASLAVMRARSFDAYTQALRGWGTPSVNHVYADLAGTIGWKPSGATPLREGWNGLLPVPGDGRYAWAGYLAPEDGPVERNPARGFIATANAMNVPADWAATHPPIGYEWLDASRSDRIHDVLSRRDKVTLDDCARLQNDTFSVSAARLVSLLGERYRAGGDAASAHALLRAWDGDLRASSGAAALFEIWLSRHIGNALGRAAGLADEDLPLLQPVNLPAIADWVRAADEDVLQTTLDATLSAAWAECRSLMGEDPAAWAWGDIHRLSLKHPLDGIAEGAAAWSMPPVRLGGSSSTPNYAGYRASNLDVTTGPSVRMIIDVGGWDNSLFVNTPGQSGLPGSPHYGDLATAWRDGDYYPLVYSRDAVDAATRQLFVCVPG</sequence>